<dbReference type="Proteomes" id="UP000474159">
    <property type="component" value="Unassembled WGS sequence"/>
</dbReference>
<feature type="chain" id="PRO_5026897220" evidence="1">
    <location>
        <begin position="26"/>
        <end position="137"/>
    </location>
</feature>
<evidence type="ECO:0000313" key="3">
    <source>
        <dbReference type="Proteomes" id="UP000474159"/>
    </source>
</evidence>
<dbReference type="RefSeq" id="WP_150998109.1">
    <property type="nucleotide sequence ID" value="NZ_BPQY01000119.1"/>
</dbReference>
<accession>A0A6L3T213</accession>
<sequence length="137" mass="15109">MRVVIRTGFVLCLVLVNSGATFAQAKRSLICKEQVAIGLVQPEAGGAVKAETIAARTFSLILSRDLLNVILAGRTEFFECQDVAYRSDGRRRSSTIKCQNATNFLTLDLVRLKFFKAQLNPEDETDAKFSYGSCNPI</sequence>
<proteinExistence type="predicted"/>
<dbReference type="OrthoDB" id="7995652at2"/>
<evidence type="ECO:0000313" key="2">
    <source>
        <dbReference type="EMBL" id="KAB1080696.1"/>
    </source>
</evidence>
<comment type="caution">
    <text evidence="2">The sequence shown here is derived from an EMBL/GenBank/DDBJ whole genome shotgun (WGS) entry which is preliminary data.</text>
</comment>
<organism evidence="2 3">
    <name type="scientific">Methylobacterium soli</name>
    <dbReference type="NCBI Taxonomy" id="553447"/>
    <lineage>
        <taxon>Bacteria</taxon>
        <taxon>Pseudomonadati</taxon>
        <taxon>Pseudomonadota</taxon>
        <taxon>Alphaproteobacteria</taxon>
        <taxon>Hyphomicrobiales</taxon>
        <taxon>Methylobacteriaceae</taxon>
        <taxon>Methylobacterium</taxon>
    </lineage>
</organism>
<dbReference type="EMBL" id="VZZK01000004">
    <property type="protein sequence ID" value="KAB1080696.1"/>
    <property type="molecule type" value="Genomic_DNA"/>
</dbReference>
<evidence type="ECO:0000256" key="1">
    <source>
        <dbReference type="SAM" id="SignalP"/>
    </source>
</evidence>
<keyword evidence="3" id="KW-1185">Reference proteome</keyword>
<protein>
    <submittedName>
        <fullName evidence="2">Uncharacterized protein</fullName>
    </submittedName>
</protein>
<gene>
    <name evidence="2" type="ORF">F6X53_05855</name>
</gene>
<reference evidence="2 3" key="1">
    <citation type="submission" date="2019-09" db="EMBL/GenBank/DDBJ databases">
        <title>YIM 48816 draft genome.</title>
        <authorList>
            <person name="Jiang L."/>
        </authorList>
    </citation>
    <scope>NUCLEOTIDE SEQUENCE [LARGE SCALE GENOMIC DNA]</scope>
    <source>
        <strain evidence="2 3">YIM 48816</strain>
    </source>
</reference>
<feature type="signal peptide" evidence="1">
    <location>
        <begin position="1"/>
        <end position="25"/>
    </location>
</feature>
<keyword evidence="1" id="KW-0732">Signal</keyword>
<name>A0A6L3T213_9HYPH</name>
<dbReference type="AlphaFoldDB" id="A0A6L3T213"/>